<dbReference type="AlphaFoldDB" id="A0A2N9AID9"/>
<sequence>MWGPSSFWGHARPVTSDEAFMDTIETIATWGYKPDGSAQIFDLAPGADLPEGWHASPSVISDQSLATADALTMRATGLTFAHPVEVPASEPSAVDELLTALTEIDRLKGVIEAGMAENAALVADIDAAEKTLEGASAAMSDLRESLAKAHEDGRVNAAERDAAKAAVEALTADLAKAHADLAEANKPKPTATTPAKGR</sequence>
<protein>
    <submittedName>
        <fullName evidence="2">Uncharacterized protein</fullName>
    </submittedName>
</protein>
<dbReference type="Proteomes" id="UP000233769">
    <property type="component" value="Chromosome tk0001"/>
</dbReference>
<evidence type="ECO:0000313" key="3">
    <source>
        <dbReference type="Proteomes" id="UP000233769"/>
    </source>
</evidence>
<gene>
    <name evidence="2" type="ORF">TK0001_0536</name>
</gene>
<feature type="coiled-coil region" evidence="1">
    <location>
        <begin position="125"/>
        <end position="180"/>
    </location>
</feature>
<evidence type="ECO:0000313" key="2">
    <source>
        <dbReference type="EMBL" id="SOR27138.1"/>
    </source>
</evidence>
<accession>A0A2N9AID9</accession>
<evidence type="ECO:0000256" key="1">
    <source>
        <dbReference type="SAM" id="Coils"/>
    </source>
</evidence>
<dbReference type="EMBL" id="LT962688">
    <property type="protein sequence ID" value="SOR27138.1"/>
    <property type="molecule type" value="Genomic_DNA"/>
</dbReference>
<reference evidence="3" key="1">
    <citation type="submission" date="2017-10" db="EMBL/GenBank/DDBJ databases">
        <authorList>
            <person name="Regsiter A."/>
            <person name="William W."/>
        </authorList>
    </citation>
    <scope>NUCLEOTIDE SEQUENCE [LARGE SCALE GENOMIC DNA]</scope>
</reference>
<name>A0A2N9AID9_METEX</name>
<organism evidence="2 3">
    <name type="scientific">Methylorubrum extorquens</name>
    <name type="common">Methylobacterium dichloromethanicum</name>
    <name type="synonym">Methylobacterium extorquens</name>
    <dbReference type="NCBI Taxonomy" id="408"/>
    <lineage>
        <taxon>Bacteria</taxon>
        <taxon>Pseudomonadati</taxon>
        <taxon>Pseudomonadota</taxon>
        <taxon>Alphaproteobacteria</taxon>
        <taxon>Hyphomicrobiales</taxon>
        <taxon>Methylobacteriaceae</taxon>
        <taxon>Methylorubrum</taxon>
    </lineage>
</organism>
<keyword evidence="1" id="KW-0175">Coiled coil</keyword>
<proteinExistence type="predicted"/>